<comment type="caution">
    <text evidence="3">The sequence shown here is derived from an EMBL/GenBank/DDBJ whole genome shotgun (WGS) entry which is preliminary data.</text>
</comment>
<name>A0A094PXK5_9ZZZZ</name>
<dbReference type="Pfam" id="PF01121">
    <property type="entry name" value="CoaE"/>
    <property type="match status" value="1"/>
</dbReference>
<gene>
    <name evidence="3" type="ORF">GM50_14315</name>
</gene>
<evidence type="ECO:0000313" key="3">
    <source>
        <dbReference type="EMBL" id="KGA16510.1"/>
    </source>
</evidence>
<organism evidence="3">
    <name type="scientific">freshwater metagenome</name>
    <dbReference type="NCBI Taxonomy" id="449393"/>
    <lineage>
        <taxon>unclassified sequences</taxon>
        <taxon>metagenomes</taxon>
        <taxon>ecological metagenomes</taxon>
    </lineage>
</organism>
<reference evidence="3" key="1">
    <citation type="submission" date="2014-05" db="EMBL/GenBank/DDBJ databases">
        <title>Key roles for freshwater Actinobacteria revealed by deep metagenomic sequencing.</title>
        <authorList>
            <person name="Ghai R."/>
            <person name="Mizuno C.M."/>
            <person name="Picazo A."/>
            <person name="Camacho A."/>
            <person name="Rodriguez-Valera F."/>
        </authorList>
    </citation>
    <scope>NUCLEOTIDE SEQUENCE</scope>
</reference>
<dbReference type="Gene3D" id="3.40.50.300">
    <property type="entry name" value="P-loop containing nucleotide triphosphate hydrolases"/>
    <property type="match status" value="1"/>
</dbReference>
<dbReference type="EMBL" id="JNSK01000064">
    <property type="protein sequence ID" value="KGA16510.1"/>
    <property type="molecule type" value="Genomic_DNA"/>
</dbReference>
<evidence type="ECO:0008006" key="4">
    <source>
        <dbReference type="Google" id="ProtNLM"/>
    </source>
</evidence>
<dbReference type="NCBIfam" id="TIGR00152">
    <property type="entry name" value="dephospho-CoA kinase"/>
    <property type="match status" value="1"/>
</dbReference>
<keyword evidence="1" id="KW-0547">Nucleotide-binding</keyword>
<dbReference type="GO" id="GO:0015937">
    <property type="term" value="P:coenzyme A biosynthetic process"/>
    <property type="evidence" value="ECO:0007669"/>
    <property type="project" value="InterPro"/>
</dbReference>
<evidence type="ECO:0000256" key="1">
    <source>
        <dbReference type="ARBA" id="ARBA00022741"/>
    </source>
</evidence>
<accession>A0A094PXK5</accession>
<dbReference type="NCBIfam" id="NF002879">
    <property type="entry name" value="PRK03333.1"/>
    <property type="match status" value="1"/>
</dbReference>
<dbReference type="AlphaFoldDB" id="A0A094PXK5"/>
<protein>
    <recommendedName>
        <fullName evidence="4">Dephospho-CoA kinase</fullName>
    </recommendedName>
</protein>
<dbReference type="GO" id="GO:0005524">
    <property type="term" value="F:ATP binding"/>
    <property type="evidence" value="ECO:0007669"/>
    <property type="project" value="UniProtKB-KW"/>
</dbReference>
<dbReference type="HAMAP" id="MF_00376">
    <property type="entry name" value="Dephospho_CoA_kinase"/>
    <property type="match status" value="1"/>
</dbReference>
<dbReference type="PANTHER" id="PTHR10695">
    <property type="entry name" value="DEPHOSPHO-COA KINASE-RELATED"/>
    <property type="match status" value="1"/>
</dbReference>
<dbReference type="PROSITE" id="PS51219">
    <property type="entry name" value="DPCK"/>
    <property type="match status" value="1"/>
</dbReference>
<evidence type="ECO:0000256" key="2">
    <source>
        <dbReference type="ARBA" id="ARBA00022840"/>
    </source>
</evidence>
<keyword evidence="2" id="KW-0067">ATP-binding</keyword>
<dbReference type="PANTHER" id="PTHR10695:SF46">
    <property type="entry name" value="BIFUNCTIONAL COENZYME A SYNTHASE-RELATED"/>
    <property type="match status" value="1"/>
</dbReference>
<dbReference type="GO" id="GO:0004140">
    <property type="term" value="F:dephospho-CoA kinase activity"/>
    <property type="evidence" value="ECO:0007669"/>
    <property type="project" value="InterPro"/>
</dbReference>
<dbReference type="InterPro" id="IPR001977">
    <property type="entry name" value="Depp_CoAkinase"/>
</dbReference>
<dbReference type="InterPro" id="IPR027417">
    <property type="entry name" value="P-loop_NTPase"/>
</dbReference>
<dbReference type="SUPFAM" id="SSF52540">
    <property type="entry name" value="P-loop containing nucleoside triphosphate hydrolases"/>
    <property type="match status" value="1"/>
</dbReference>
<proteinExistence type="inferred from homology"/>
<sequence length="199" mass="22078">MAFVVGLTGGIGSGKSLAAQFFSQLGALVIDADQLARSVIERGSEGFDEVLLRFGDTVLKNGDIDRVALGQIVFENPEAKKDLEEIIHPRIRAEFEEAVASLNPGQIMVYEIPLLVETNAADRFDFVITVESDAELRKQRLRARGMFHSDIEKRMASQATEEQRRASADCVLTNDGSEDELLRQVENVWESTILPRAQN</sequence>
<dbReference type="CDD" id="cd02022">
    <property type="entry name" value="DPCK"/>
    <property type="match status" value="1"/>
</dbReference>